<organism evidence="2">
    <name type="scientific">Pseudomonas aeruginosa</name>
    <dbReference type="NCBI Taxonomy" id="287"/>
    <lineage>
        <taxon>Bacteria</taxon>
        <taxon>Pseudomonadati</taxon>
        <taxon>Pseudomonadota</taxon>
        <taxon>Gammaproteobacteria</taxon>
        <taxon>Pseudomonadales</taxon>
        <taxon>Pseudomonadaceae</taxon>
        <taxon>Pseudomonas</taxon>
    </lineage>
</organism>
<keyword evidence="1" id="KW-0812">Transmembrane</keyword>
<keyword evidence="1" id="KW-0472">Membrane</keyword>
<dbReference type="AlphaFoldDB" id="A0A1V0M6V4"/>
<evidence type="ECO:0000313" key="2">
    <source>
        <dbReference type="EMBL" id="ARD70627.1"/>
    </source>
</evidence>
<accession>A0A1V0M6V4</accession>
<feature type="transmembrane region" description="Helical" evidence="1">
    <location>
        <begin position="64"/>
        <end position="89"/>
    </location>
</feature>
<evidence type="ECO:0000256" key="1">
    <source>
        <dbReference type="SAM" id="Phobius"/>
    </source>
</evidence>
<dbReference type="EMBL" id="KY494864">
    <property type="protein sequence ID" value="ARD70627.1"/>
    <property type="molecule type" value="Genomic_DNA"/>
</dbReference>
<keyword evidence="1" id="KW-1133">Transmembrane helix</keyword>
<protein>
    <submittedName>
        <fullName evidence="2">Uncharacterized protein</fullName>
    </submittedName>
</protein>
<name>A0A1V0M6V4_PSEAI</name>
<proteinExistence type="predicted"/>
<geneLocation type="plasmid" evidence="2">
    <name>pJB37</name>
</geneLocation>
<reference evidence="2" key="1">
    <citation type="submission" date="2017-01" db="EMBL/GenBank/DDBJ databases">
        <title>Complete nucleotide sequence of an IncP-2 blaVIM-2-harboring megaplasmid from Pseudomonas aeruginosa.</title>
        <authorList>
            <person name="Botelho J."/>
            <person name="Grosso F."/>
            <person name="Mabrouk A."/>
            <person name="Peixe L."/>
        </authorList>
    </citation>
    <scope>NUCLEOTIDE SEQUENCE</scope>
    <source>
        <strain evidence="2">FFUP_PS_37</strain>
        <plasmid evidence="2">pJB37</plasmid>
    </source>
</reference>
<sequence>MAGSTAGWAAAPFGFVMLSAFAGTGLANATQLLQLDAQDGQLLDVQFVALQLAAYLGNAHPTHVLGAGMFVGCSVFIAAGSVVGSFYSLRMLLKQSA</sequence>
<keyword evidence="2" id="KW-0614">Plasmid</keyword>
<feature type="transmembrane region" description="Helical" evidence="1">
    <location>
        <begin position="6"/>
        <end position="29"/>
    </location>
</feature>